<sequence>MREVSRSSLSVYVFLQGGNLWGSPHRCVDSRLAGTTIWETYRQVLVKYKSDLARPFDEANVFLSNIETQLSNLCKG</sequence>
<accession>A0A699JA63</accession>
<name>A0A699JA63_TANCI</name>
<protein>
    <submittedName>
        <fullName evidence="2">Homeobox protein knotted-1-like 6</fullName>
    </submittedName>
</protein>
<dbReference type="SMART" id="SM01256">
    <property type="entry name" value="KNOX2"/>
    <property type="match status" value="1"/>
</dbReference>
<dbReference type="AlphaFoldDB" id="A0A699JA63"/>
<evidence type="ECO:0000313" key="2">
    <source>
        <dbReference type="EMBL" id="GFA23690.1"/>
    </source>
</evidence>
<reference evidence="2" key="1">
    <citation type="journal article" date="2019" name="Sci. Rep.">
        <title>Draft genome of Tanacetum cinerariifolium, the natural source of mosquito coil.</title>
        <authorList>
            <person name="Yamashiro T."/>
            <person name="Shiraishi A."/>
            <person name="Satake H."/>
            <person name="Nakayama K."/>
        </authorList>
    </citation>
    <scope>NUCLEOTIDE SEQUENCE</scope>
</reference>
<organism evidence="2">
    <name type="scientific">Tanacetum cinerariifolium</name>
    <name type="common">Dalmatian daisy</name>
    <name type="synonym">Chrysanthemum cinerariifolium</name>
    <dbReference type="NCBI Taxonomy" id="118510"/>
    <lineage>
        <taxon>Eukaryota</taxon>
        <taxon>Viridiplantae</taxon>
        <taxon>Streptophyta</taxon>
        <taxon>Embryophyta</taxon>
        <taxon>Tracheophyta</taxon>
        <taxon>Spermatophyta</taxon>
        <taxon>Magnoliopsida</taxon>
        <taxon>eudicotyledons</taxon>
        <taxon>Gunneridae</taxon>
        <taxon>Pentapetalae</taxon>
        <taxon>asterids</taxon>
        <taxon>campanulids</taxon>
        <taxon>Asterales</taxon>
        <taxon>Asteraceae</taxon>
        <taxon>Asteroideae</taxon>
        <taxon>Anthemideae</taxon>
        <taxon>Anthemidinae</taxon>
        <taxon>Tanacetum</taxon>
    </lineage>
</organism>
<dbReference type="EMBL" id="BKCJ010390377">
    <property type="protein sequence ID" value="GFA23690.1"/>
    <property type="molecule type" value="Genomic_DNA"/>
</dbReference>
<keyword evidence="2" id="KW-0371">Homeobox</keyword>
<comment type="caution">
    <text evidence="2">The sequence shown here is derived from an EMBL/GenBank/DDBJ whole genome shotgun (WGS) entry which is preliminary data.</text>
</comment>
<feature type="domain" description="KNOX2" evidence="1">
    <location>
        <begin position="24"/>
        <end position="75"/>
    </location>
</feature>
<gene>
    <name evidence="2" type="ORF">Tci_595662</name>
</gene>
<keyword evidence="2" id="KW-0238">DNA-binding</keyword>
<dbReference type="Pfam" id="PF03791">
    <property type="entry name" value="KNOX2"/>
    <property type="match status" value="1"/>
</dbReference>
<proteinExistence type="predicted"/>
<dbReference type="GO" id="GO:0005634">
    <property type="term" value="C:nucleus"/>
    <property type="evidence" value="ECO:0007669"/>
    <property type="project" value="InterPro"/>
</dbReference>
<dbReference type="GO" id="GO:0003677">
    <property type="term" value="F:DNA binding"/>
    <property type="evidence" value="ECO:0007669"/>
    <property type="project" value="UniProtKB-KW"/>
</dbReference>
<evidence type="ECO:0000259" key="1">
    <source>
        <dbReference type="SMART" id="SM01256"/>
    </source>
</evidence>
<dbReference type="InterPro" id="IPR005541">
    <property type="entry name" value="KNOX2"/>
</dbReference>